<gene>
    <name evidence="8" type="ORF">SAE02_35920</name>
</gene>
<sequence>MRIFRNLLLTVVSSVALAACAQPNSRPELAFSQPAEAEIKTINLDELQALPEPFRKVAVAVYKFEDLTGQNKPNENFSEYSRAVTQGGTSILINALERAGNRKWFTPVERASLPSLLQERQIIRVTREEYGGKDLPALPPMTYAGIMLEGGIIGYDSNTITGGFGARFLGVGANADYRRDTVTVFLRAVSVQSGEVLKSVNVSKTIYSAALQGGAFRFVDFKKLLEVETGITTNEPVTLAVKSAVEKAVYTLVVEGLIDNFWRLKDPAQTQGLINKYWAERDGIYNVQTVKTSPGDLQVSPPPARSPSPDANGEEKLAPPLTPGVPAPTPGPTYIVPGQTPNPGGRIIAPGAVPMSAPVEHQAPAPQSAEAPASQPLP</sequence>
<keyword evidence="9" id="KW-1185">Reference proteome</keyword>
<dbReference type="Gene3D" id="3.40.50.10610">
    <property type="entry name" value="ABC-type transport auxiliary lipoprotein component"/>
    <property type="match status" value="2"/>
</dbReference>
<evidence type="ECO:0000256" key="5">
    <source>
        <dbReference type="ARBA" id="ARBA00023288"/>
    </source>
</evidence>
<dbReference type="Proteomes" id="UP000321523">
    <property type="component" value="Unassembled WGS sequence"/>
</dbReference>
<evidence type="ECO:0008006" key="10">
    <source>
        <dbReference type="Google" id="ProtNLM"/>
    </source>
</evidence>
<comment type="caution">
    <text evidence="8">The sequence shown here is derived from an EMBL/GenBank/DDBJ whole genome shotgun (WGS) entry which is preliminary data.</text>
</comment>
<feature type="chain" id="PRO_5021901900" description="Curli production assembly protein CsgG" evidence="7">
    <location>
        <begin position="19"/>
        <end position="378"/>
    </location>
</feature>
<dbReference type="GO" id="GO:0030288">
    <property type="term" value="C:outer membrane-bounded periplasmic space"/>
    <property type="evidence" value="ECO:0007669"/>
    <property type="project" value="InterPro"/>
</dbReference>
<organism evidence="8 9">
    <name type="scientific">Skermanella aerolata</name>
    <dbReference type="NCBI Taxonomy" id="393310"/>
    <lineage>
        <taxon>Bacteria</taxon>
        <taxon>Pseudomonadati</taxon>
        <taxon>Pseudomonadota</taxon>
        <taxon>Alphaproteobacteria</taxon>
        <taxon>Rhodospirillales</taxon>
        <taxon>Azospirillaceae</taxon>
        <taxon>Skermanella</taxon>
    </lineage>
</organism>
<evidence type="ECO:0000256" key="1">
    <source>
        <dbReference type="ARBA" id="ARBA00022475"/>
    </source>
</evidence>
<name>A0A512DSJ8_9PROT</name>
<accession>A0A512DSJ8</accession>
<evidence type="ECO:0000313" key="9">
    <source>
        <dbReference type="Proteomes" id="UP000321523"/>
    </source>
</evidence>
<feature type="compositionally biased region" description="Low complexity" evidence="6">
    <location>
        <begin position="362"/>
        <end position="378"/>
    </location>
</feature>
<keyword evidence="4" id="KW-0564">Palmitate</keyword>
<dbReference type="OrthoDB" id="1110708at2"/>
<keyword evidence="2 7" id="KW-0732">Signal</keyword>
<evidence type="ECO:0000256" key="6">
    <source>
        <dbReference type="SAM" id="MobiDB-lite"/>
    </source>
</evidence>
<reference evidence="8 9" key="1">
    <citation type="submission" date="2019-07" db="EMBL/GenBank/DDBJ databases">
        <title>Whole genome shotgun sequence of Skermanella aerolata NBRC 106429.</title>
        <authorList>
            <person name="Hosoyama A."/>
            <person name="Uohara A."/>
            <person name="Ohji S."/>
            <person name="Ichikawa N."/>
        </authorList>
    </citation>
    <scope>NUCLEOTIDE SEQUENCE [LARGE SCALE GENOMIC DNA]</scope>
    <source>
        <strain evidence="8 9">NBRC 106429</strain>
    </source>
</reference>
<keyword evidence="3" id="KW-0472">Membrane</keyword>
<keyword evidence="5" id="KW-0449">Lipoprotein</keyword>
<dbReference type="PANTHER" id="PTHR41164:SF1">
    <property type="entry name" value="CURLI PRODUCTION ASSEMBLY_TRANSPORT COMPONENT CSGG"/>
    <property type="match status" value="1"/>
</dbReference>
<evidence type="ECO:0000256" key="7">
    <source>
        <dbReference type="SAM" id="SignalP"/>
    </source>
</evidence>
<dbReference type="AlphaFoldDB" id="A0A512DSJ8"/>
<dbReference type="InterPro" id="IPR005534">
    <property type="entry name" value="Curli_assmbl/transp-comp_CsgG"/>
</dbReference>
<dbReference type="Pfam" id="PF03783">
    <property type="entry name" value="CsgG"/>
    <property type="match status" value="1"/>
</dbReference>
<protein>
    <recommendedName>
        <fullName evidence="10">Curli production assembly protein CsgG</fullName>
    </recommendedName>
</protein>
<evidence type="ECO:0000313" key="8">
    <source>
        <dbReference type="EMBL" id="GEO39444.1"/>
    </source>
</evidence>
<evidence type="ECO:0000256" key="4">
    <source>
        <dbReference type="ARBA" id="ARBA00023139"/>
    </source>
</evidence>
<evidence type="ECO:0000256" key="3">
    <source>
        <dbReference type="ARBA" id="ARBA00023136"/>
    </source>
</evidence>
<feature type="signal peptide" evidence="7">
    <location>
        <begin position="1"/>
        <end position="18"/>
    </location>
</feature>
<dbReference type="PANTHER" id="PTHR41164">
    <property type="entry name" value="CURLI PRODUCTION ASSEMBLY/TRANSPORT COMPONENT CSGG"/>
    <property type="match status" value="1"/>
</dbReference>
<proteinExistence type="predicted"/>
<feature type="region of interest" description="Disordered" evidence="6">
    <location>
        <begin position="291"/>
        <end position="378"/>
    </location>
</feature>
<keyword evidence="1" id="KW-1003">Cell membrane</keyword>
<dbReference type="RefSeq" id="WP_052830956.1">
    <property type="nucleotide sequence ID" value="NZ_BJYZ01000016.1"/>
</dbReference>
<evidence type="ECO:0000256" key="2">
    <source>
        <dbReference type="ARBA" id="ARBA00022729"/>
    </source>
</evidence>
<dbReference type="EMBL" id="BJYZ01000016">
    <property type="protein sequence ID" value="GEO39444.1"/>
    <property type="molecule type" value="Genomic_DNA"/>
</dbReference>
<feature type="compositionally biased region" description="Pro residues" evidence="6">
    <location>
        <begin position="320"/>
        <end position="331"/>
    </location>
</feature>
<dbReference type="PROSITE" id="PS51257">
    <property type="entry name" value="PROKAR_LIPOPROTEIN"/>
    <property type="match status" value="1"/>
</dbReference>